<keyword evidence="2" id="KW-1185">Reference proteome</keyword>
<dbReference type="EMBL" id="CM056741">
    <property type="protein sequence ID" value="KAJ8688119.1"/>
    <property type="molecule type" value="Genomic_DNA"/>
</dbReference>
<gene>
    <name evidence="1" type="ORF">QAD02_023914</name>
</gene>
<name>A0ACC2PWX2_9HYME</name>
<proteinExistence type="predicted"/>
<evidence type="ECO:0000313" key="1">
    <source>
        <dbReference type="EMBL" id="KAJ8688119.1"/>
    </source>
</evidence>
<protein>
    <submittedName>
        <fullName evidence="1">Uncharacterized protein</fullName>
    </submittedName>
</protein>
<comment type="caution">
    <text evidence="1">The sequence shown here is derived from an EMBL/GenBank/DDBJ whole genome shotgun (WGS) entry which is preliminary data.</text>
</comment>
<evidence type="ECO:0000313" key="2">
    <source>
        <dbReference type="Proteomes" id="UP001239111"/>
    </source>
</evidence>
<organism evidence="1 2">
    <name type="scientific">Eretmocerus hayati</name>
    <dbReference type="NCBI Taxonomy" id="131215"/>
    <lineage>
        <taxon>Eukaryota</taxon>
        <taxon>Metazoa</taxon>
        <taxon>Ecdysozoa</taxon>
        <taxon>Arthropoda</taxon>
        <taxon>Hexapoda</taxon>
        <taxon>Insecta</taxon>
        <taxon>Pterygota</taxon>
        <taxon>Neoptera</taxon>
        <taxon>Endopterygota</taxon>
        <taxon>Hymenoptera</taxon>
        <taxon>Apocrita</taxon>
        <taxon>Proctotrupomorpha</taxon>
        <taxon>Chalcidoidea</taxon>
        <taxon>Aphelinidae</taxon>
        <taxon>Aphelininae</taxon>
        <taxon>Eretmocerus</taxon>
    </lineage>
</organism>
<sequence length="1433" mass="161874">MNKRLLDTTVLIAMESHISDEERHDVLAETKNLLKAGADPDFLDSDDGQTCMHYIAMHNEEQEALLYAELLLSAGASPDIVAYNGHTPLLLAIKSRNENEALIKKLIAAGANLNRVDWRQRTTLKNLCVEVTRILLSAGALPNVVDNEGKTPLVLATSSQGDYGDIVKCLALADGIDLDLADSKDMTSLHHAALQGKAEIVSILLSAGSEPNITTKIKKHSPLLSLAIDVQNSNEQHEDVIRQLITAGAHIDGTDSLNRTSLHYACLNGDEKMANLLMIYGAEPTVIDQNGFNALFFATMSENIQLVQKLIDAGMDINYINLKGSDCSENQPKTVLHLAIARCNIKMVEHLLKCGADLHRREGLQKSILLFALEFERSQNAPELMKLLLSYGADMYDVGVINPKSLIRYVKISDHHSPAMIISSAFKSSMSPFELLVSDSTNQRFIVSNVNRTAEIQILLEHGLELARYNPRSPEDFSPLHEAVRFGHRELLSLLLEFNTESMLDLEHVDKEGCSPLHIAVRKELHDCVELLLKSGAKVDCTDSKGRTPLQIVSILLIRLQGNSLAIMKLLLHYRADMYACRNGNSRSIFERFVRENLVSETRLLLEYGLDLRRYRPRRRKDFSPLHAAINVLNANMLSLLLEYDTNGVLNLEHENKRGQSPLFLAVDKKASECVKIMLKSGANVEHADSKHWTPLKRASWECCEECIQLLILAGAKLHDVLGDLLPNNLVDFISDNDDEYNLMVDVGHYNSRTREALGRLEKAKCIVKYRLLYESQSSEVVDLMENGNMGRSVKLWSFCDASKAEITRMKNSTIYESFSYYDVLTADEEFHKRVRDDQVYQMLTKELSDQKFPVYAEDLSKSVEHLKRMHCIWEAAVENLSRYLSQFFCADAHYSILRDIVNHLTEGDLESVADIKIRFPQIIDALFETYSRLYKTTKALLMMESGKNNQERVMYMSDLMIEDKENSNKPNQFTNGKSLLQTCERGKLEFVKILLHNGAPRDAVDENGFNALLFATKSGNVKLVRLLIDSGFDVNYVDEDFFANKPSLAKTALHVAIQSNDVEMLKFLLENGANPNKLNNLPGVGALYFAVKMVPSKILPMITLLLSHGADMYATIPSCNRICFVPSEVWTTGSYTLFEYLVAKNRVNEMRVFLDHGLDLARFNPRKPNQFSPLHITLILDDNYDEEDDTDMLSLLLTHSKKMLLNVDHVNEFGYTPLCEAAVRALPDHIHLLLKAGANVNYTISSKNRTALELAVLTDEIQYCPVENNGLKDARYQFRKAKCIVKYRVQYESKNSPVAEPVKNSNMGGSVKLRKYYEACKAEIEKLRKSTICNSITYYDVLIADSSFYKRVRNDRVYEPVDKKKIESDFPIYATDVNDLHESLKYMHGIWEKAVKNLGKLLQLDQDAYYLILSNILTHVKHVDLESIAGFL</sequence>
<accession>A0ACC2PWX2</accession>
<dbReference type="Proteomes" id="UP001239111">
    <property type="component" value="Chromosome 1"/>
</dbReference>
<reference evidence="1" key="1">
    <citation type="submission" date="2023-04" db="EMBL/GenBank/DDBJ databases">
        <title>A chromosome-level genome assembly of the parasitoid wasp Eretmocerus hayati.</title>
        <authorList>
            <person name="Zhong Y."/>
            <person name="Liu S."/>
            <person name="Liu Y."/>
        </authorList>
    </citation>
    <scope>NUCLEOTIDE SEQUENCE</scope>
    <source>
        <strain evidence="1">ZJU_SS_LIU_2023</strain>
    </source>
</reference>